<dbReference type="Pfam" id="PF09346">
    <property type="entry name" value="SMI1_KNR4"/>
    <property type="match status" value="1"/>
</dbReference>
<gene>
    <name evidence="2" type="ORF">ADL15_16585</name>
</gene>
<protein>
    <recommendedName>
        <fullName evidence="1">Knr4/Smi1-like domain-containing protein</fullName>
    </recommendedName>
</protein>
<reference evidence="2 3" key="1">
    <citation type="submission" date="2015-10" db="EMBL/GenBank/DDBJ databases">
        <authorList>
            <person name="Gilbert D.G."/>
        </authorList>
    </citation>
    <scope>NUCLEOTIDE SEQUENCE [LARGE SCALE GENOMIC DNA]</scope>
    <source>
        <strain evidence="2 3">NRRL B-16712</strain>
    </source>
</reference>
<evidence type="ECO:0000313" key="3">
    <source>
        <dbReference type="Proteomes" id="UP000053244"/>
    </source>
</evidence>
<evidence type="ECO:0000259" key="1">
    <source>
        <dbReference type="Pfam" id="PF09346"/>
    </source>
</evidence>
<comment type="caution">
    <text evidence="2">The sequence shown here is derived from an EMBL/GenBank/DDBJ whole genome shotgun (WGS) entry which is preliminary data.</text>
</comment>
<dbReference type="EMBL" id="LLZH01000122">
    <property type="protein sequence ID" value="KUL34250.1"/>
    <property type="molecule type" value="Genomic_DNA"/>
</dbReference>
<accession>A0A0X3UP30</accession>
<keyword evidence="3" id="KW-1185">Reference proteome</keyword>
<sequence>MRDLSEEIIELISPPPTPSELRWERAEAEIGARIPSDYKALLAGLGGAGEFDECLCLFEPDSRLTGWDLANLVAERDAVWQYLKDRGRTELPEKYFNKNVRLIPFALSEQNVFYWIALSGRLEDESAVLFVNADIDDWLEFDKSATEVIYDLLHRRIRHYVFDEYFSDLPHTYERF</sequence>
<dbReference type="Gene3D" id="3.40.1580.10">
    <property type="entry name" value="SMI1/KNR4-like"/>
    <property type="match status" value="1"/>
</dbReference>
<dbReference type="AlphaFoldDB" id="A0A0X3UP30"/>
<dbReference type="SUPFAM" id="SSF160631">
    <property type="entry name" value="SMI1/KNR4-like"/>
    <property type="match status" value="1"/>
</dbReference>
<name>A0A0X3UP30_9ACTN</name>
<dbReference type="InterPro" id="IPR018958">
    <property type="entry name" value="Knr4/Smi1-like_dom"/>
</dbReference>
<organism evidence="2 3">
    <name type="scientific">Actinoplanes awajinensis subsp. mycoplanecinus</name>
    <dbReference type="NCBI Taxonomy" id="135947"/>
    <lineage>
        <taxon>Bacteria</taxon>
        <taxon>Bacillati</taxon>
        <taxon>Actinomycetota</taxon>
        <taxon>Actinomycetes</taxon>
        <taxon>Micromonosporales</taxon>
        <taxon>Micromonosporaceae</taxon>
        <taxon>Actinoplanes</taxon>
    </lineage>
</organism>
<dbReference type="OrthoDB" id="5572373at2"/>
<dbReference type="RefSeq" id="WP_067691144.1">
    <property type="nucleotide sequence ID" value="NZ_LLZH01000122.1"/>
</dbReference>
<evidence type="ECO:0000313" key="2">
    <source>
        <dbReference type="EMBL" id="KUL34250.1"/>
    </source>
</evidence>
<dbReference type="Proteomes" id="UP000053244">
    <property type="component" value="Unassembled WGS sequence"/>
</dbReference>
<feature type="domain" description="Knr4/Smi1-like" evidence="1">
    <location>
        <begin position="19"/>
        <end position="144"/>
    </location>
</feature>
<proteinExistence type="predicted"/>
<dbReference type="InterPro" id="IPR037883">
    <property type="entry name" value="Knr4/Smi1-like_sf"/>
</dbReference>